<dbReference type="AlphaFoldDB" id="F5YJA8"/>
<reference evidence="1 2" key="2">
    <citation type="journal article" date="2011" name="ISME J.">
        <title>RNA-seq reveals cooperative metabolic interactions between two termite-gut spirochete species in co-culture.</title>
        <authorList>
            <person name="Rosenthal A.Z."/>
            <person name="Matson E.G."/>
            <person name="Eldar A."/>
            <person name="Leadbetter J.R."/>
        </authorList>
    </citation>
    <scope>NUCLEOTIDE SEQUENCE [LARGE SCALE GENOMIC DNA]</scope>
    <source>
        <strain evidence="2">ATCC BAA-887 / DSM 12427 / ZAS-2</strain>
    </source>
</reference>
<accession>F5YJA8</accession>
<dbReference type="RefSeq" id="WP_015709256.1">
    <property type="nucleotide sequence ID" value="NC_015578.1"/>
</dbReference>
<dbReference type="OrthoDB" id="9956694at2"/>
<sequence length="132" mass="14724">MAHNKDWIPAAQEVFVAWSQQYVAGIDNYATQLSLPTLAVSTLKTVQATFLAAWNELVIQEVNTSVSAAKKALVNGRKAAIRKFHNQYIRYNPNLTDEILAALEAPIPDHTHTHIVARWSSPWSPRGCSRSK</sequence>
<keyword evidence="2" id="KW-1185">Reference proteome</keyword>
<dbReference type="Proteomes" id="UP000009223">
    <property type="component" value="Chromosome"/>
</dbReference>
<evidence type="ECO:0000313" key="1">
    <source>
        <dbReference type="EMBL" id="AEF85218.1"/>
    </source>
</evidence>
<protein>
    <submittedName>
        <fullName evidence="1">Uncharacterized protein</fullName>
    </submittedName>
</protein>
<organism evidence="1 2">
    <name type="scientific">Treponema primitia (strain ATCC BAA-887 / DSM 12427 / ZAS-2)</name>
    <dbReference type="NCBI Taxonomy" id="545694"/>
    <lineage>
        <taxon>Bacteria</taxon>
        <taxon>Pseudomonadati</taxon>
        <taxon>Spirochaetota</taxon>
        <taxon>Spirochaetia</taxon>
        <taxon>Spirochaetales</taxon>
        <taxon>Treponemataceae</taxon>
        <taxon>Treponema</taxon>
    </lineage>
</organism>
<dbReference type="EMBL" id="CP001843">
    <property type="protein sequence ID" value="AEF85218.1"/>
    <property type="molecule type" value="Genomic_DNA"/>
</dbReference>
<evidence type="ECO:0000313" key="2">
    <source>
        <dbReference type="Proteomes" id="UP000009223"/>
    </source>
</evidence>
<reference evidence="2" key="1">
    <citation type="submission" date="2009-12" db="EMBL/GenBank/DDBJ databases">
        <title>Complete sequence of Treponema primitia strain ZAS-2.</title>
        <authorList>
            <person name="Tetu S.G."/>
            <person name="Matson E."/>
            <person name="Ren Q."/>
            <person name="Seshadri R."/>
            <person name="Elbourne L."/>
            <person name="Hassan K.A."/>
            <person name="Durkin A."/>
            <person name="Radune D."/>
            <person name="Mohamoud Y."/>
            <person name="Shay R."/>
            <person name="Jin S."/>
            <person name="Zhang X."/>
            <person name="Lucey K."/>
            <person name="Ballor N.R."/>
            <person name="Ottesen E."/>
            <person name="Rosenthal R."/>
            <person name="Allen A."/>
            <person name="Leadbetter J.R."/>
            <person name="Paulsen I.T."/>
        </authorList>
    </citation>
    <scope>NUCLEOTIDE SEQUENCE [LARGE SCALE GENOMIC DNA]</scope>
    <source>
        <strain evidence="2">ATCC BAA-887 / DSM 12427 / ZAS-2</strain>
    </source>
</reference>
<gene>
    <name evidence="1" type="ordered locus">TREPR_0785</name>
</gene>
<dbReference type="HOGENOM" id="CLU_1916158_0_0_12"/>
<name>F5YJA8_TREPZ</name>
<proteinExistence type="predicted"/>
<dbReference type="KEGG" id="tpi:TREPR_0785"/>